<comment type="caution">
    <text evidence="2">The sequence shown here is derived from an EMBL/GenBank/DDBJ whole genome shotgun (WGS) entry which is preliminary data.</text>
</comment>
<protein>
    <submittedName>
        <fullName evidence="2">Uncharacterized protein</fullName>
    </submittedName>
</protein>
<dbReference type="AlphaFoldDB" id="A0A498IWU7"/>
<sequence>MADLDNDSGGGAREQDRFLPINVMTPKRRCRSAYRSSSASSPDKPPTSARERRGRPSTATICCGP</sequence>
<feature type="region of interest" description="Disordered" evidence="1">
    <location>
        <begin position="1"/>
        <end position="65"/>
    </location>
</feature>
<reference evidence="2 3" key="1">
    <citation type="submission" date="2018-10" db="EMBL/GenBank/DDBJ databases">
        <title>A high-quality apple genome assembly.</title>
        <authorList>
            <person name="Hu J."/>
        </authorList>
    </citation>
    <scope>NUCLEOTIDE SEQUENCE [LARGE SCALE GENOMIC DNA]</scope>
    <source>
        <strain evidence="3">cv. HFTH1</strain>
        <tissue evidence="2">Young leaf</tissue>
    </source>
</reference>
<proteinExistence type="predicted"/>
<accession>A0A498IWU7</accession>
<evidence type="ECO:0000313" key="2">
    <source>
        <dbReference type="EMBL" id="RXH85771.1"/>
    </source>
</evidence>
<keyword evidence="3" id="KW-1185">Reference proteome</keyword>
<dbReference type="Proteomes" id="UP000290289">
    <property type="component" value="Chromosome 10"/>
</dbReference>
<dbReference type="EMBL" id="RDQH01000336">
    <property type="protein sequence ID" value="RXH85771.1"/>
    <property type="molecule type" value="Genomic_DNA"/>
</dbReference>
<organism evidence="2 3">
    <name type="scientific">Malus domestica</name>
    <name type="common">Apple</name>
    <name type="synonym">Pyrus malus</name>
    <dbReference type="NCBI Taxonomy" id="3750"/>
    <lineage>
        <taxon>Eukaryota</taxon>
        <taxon>Viridiplantae</taxon>
        <taxon>Streptophyta</taxon>
        <taxon>Embryophyta</taxon>
        <taxon>Tracheophyta</taxon>
        <taxon>Spermatophyta</taxon>
        <taxon>Magnoliopsida</taxon>
        <taxon>eudicotyledons</taxon>
        <taxon>Gunneridae</taxon>
        <taxon>Pentapetalae</taxon>
        <taxon>rosids</taxon>
        <taxon>fabids</taxon>
        <taxon>Rosales</taxon>
        <taxon>Rosaceae</taxon>
        <taxon>Amygdaloideae</taxon>
        <taxon>Maleae</taxon>
        <taxon>Malus</taxon>
    </lineage>
</organism>
<name>A0A498IWU7_MALDO</name>
<evidence type="ECO:0000313" key="3">
    <source>
        <dbReference type="Proteomes" id="UP000290289"/>
    </source>
</evidence>
<gene>
    <name evidence="2" type="ORF">DVH24_014355</name>
</gene>
<evidence type="ECO:0000256" key="1">
    <source>
        <dbReference type="SAM" id="MobiDB-lite"/>
    </source>
</evidence>